<proteinExistence type="inferred from homology"/>
<evidence type="ECO:0000256" key="7">
    <source>
        <dbReference type="ARBA" id="ARBA00023242"/>
    </source>
</evidence>
<dbReference type="AlphaFoldDB" id="A0A388KQH5"/>
<evidence type="ECO:0000256" key="5">
    <source>
        <dbReference type="ARBA" id="ARBA00022723"/>
    </source>
</evidence>
<dbReference type="GO" id="GO:0046872">
    <property type="term" value="F:metal ion binding"/>
    <property type="evidence" value="ECO:0007669"/>
    <property type="project" value="UniProtKB-KW"/>
</dbReference>
<accession>A0A388KQH5</accession>
<comment type="caution">
    <text evidence="10">The sequence shown here is derived from an EMBL/GenBank/DDBJ whole genome shotgun (WGS) entry which is preliminary data.</text>
</comment>
<protein>
    <recommendedName>
        <fullName evidence="9">DDE Tnp4 domain-containing protein</fullName>
    </recommendedName>
</protein>
<dbReference type="Pfam" id="PF13359">
    <property type="entry name" value="DDE_Tnp_4"/>
    <property type="match status" value="1"/>
</dbReference>
<comment type="cofactor">
    <cofactor evidence="1">
        <name>a divalent metal cation</name>
        <dbReference type="ChEBI" id="CHEBI:60240"/>
    </cofactor>
</comment>
<evidence type="ECO:0000259" key="9">
    <source>
        <dbReference type="Pfam" id="PF13359"/>
    </source>
</evidence>
<keyword evidence="5" id="KW-0479">Metal-binding</keyword>
<dbReference type="InterPro" id="IPR027806">
    <property type="entry name" value="HARBI1_dom"/>
</dbReference>
<evidence type="ECO:0000256" key="8">
    <source>
        <dbReference type="SAM" id="MobiDB-lite"/>
    </source>
</evidence>
<sequence>MHPLAAAAAAAAPAPAPAPAAAADADDDDDGEEEEEEEEEDGNRCFREAVGFGTYEARHRRMGKFAALGFPNCWGCIDCTHVFVEKPKKKSGDDFMGGHRLRLSIVAQLVFDTDLRILHLCYGFPGTVADGRVLRNSSLWRRAVSGELFTPDPEDPMMHLRPEIPGVPGGYLLADIGYPTSAWLVVSFGHNHVELRTKIFDSQHKVVRPLVERGIGLFKMQFQYFYRPHVCDLKIEGDEFHAACIVHNLLQDWGDLLEEYVQPSDFGSSTQPPPSRAIASELRAVRHLRTREPGVQVREALCRHVNAWVARRAFRHNISQSMTWKMPIALAETSMPHFCSGDLHQGLDERSAGAFARGDLRQTKVDHGDALQWLPSRIFVSNSTLLAEISTSDFYCAEISARNFYRAEISARNFDHAEISARNFDHAEISARNFDHTEISSRDLARRDLRGHFARRDLFARGYLYVFFSSVEISTSHFDRRDLRRGTLYAEICASDLRQQLCSPRSPPATFPMEISAGDLRRFAAVLSLVEIPPSNFYCGDLRRETRIVEISTSDPSPSSFSRGLLQQCFRPQRSPPFSVMTSTSEITCANKLLILQYFKRKRT</sequence>
<evidence type="ECO:0000256" key="4">
    <source>
        <dbReference type="ARBA" id="ARBA00022722"/>
    </source>
</evidence>
<dbReference type="GO" id="GO:0005634">
    <property type="term" value="C:nucleus"/>
    <property type="evidence" value="ECO:0007669"/>
    <property type="project" value="UniProtKB-SubCell"/>
</dbReference>
<dbReference type="GO" id="GO:0004518">
    <property type="term" value="F:nuclease activity"/>
    <property type="evidence" value="ECO:0007669"/>
    <property type="project" value="UniProtKB-KW"/>
</dbReference>
<evidence type="ECO:0000256" key="3">
    <source>
        <dbReference type="ARBA" id="ARBA00006958"/>
    </source>
</evidence>
<organism evidence="10 11">
    <name type="scientific">Chara braunii</name>
    <name type="common">Braun's stonewort</name>
    <dbReference type="NCBI Taxonomy" id="69332"/>
    <lineage>
        <taxon>Eukaryota</taxon>
        <taxon>Viridiplantae</taxon>
        <taxon>Streptophyta</taxon>
        <taxon>Charophyceae</taxon>
        <taxon>Charales</taxon>
        <taxon>Characeae</taxon>
        <taxon>Chara</taxon>
    </lineage>
</organism>
<comment type="subcellular location">
    <subcellularLocation>
        <location evidence="2">Nucleus</location>
    </subcellularLocation>
</comment>
<evidence type="ECO:0000313" key="11">
    <source>
        <dbReference type="Proteomes" id="UP000265515"/>
    </source>
</evidence>
<feature type="compositionally biased region" description="Low complexity" evidence="8">
    <location>
        <begin position="1"/>
        <end position="23"/>
    </location>
</feature>
<evidence type="ECO:0000256" key="6">
    <source>
        <dbReference type="ARBA" id="ARBA00022801"/>
    </source>
</evidence>
<dbReference type="PANTHER" id="PTHR22930:SF85">
    <property type="entry name" value="GH03217P-RELATED"/>
    <property type="match status" value="1"/>
</dbReference>
<keyword evidence="11" id="KW-1185">Reference proteome</keyword>
<comment type="similarity">
    <text evidence="3">Belongs to the HARBI1 family.</text>
</comment>
<dbReference type="OrthoDB" id="6503407at2759"/>
<dbReference type="Proteomes" id="UP000265515">
    <property type="component" value="Unassembled WGS sequence"/>
</dbReference>
<keyword evidence="6" id="KW-0378">Hydrolase</keyword>
<dbReference type="Gramene" id="GBG72299">
    <property type="protein sequence ID" value="GBG72299"/>
    <property type="gene ID" value="CBR_g11227"/>
</dbReference>
<keyword evidence="7" id="KW-0539">Nucleus</keyword>
<dbReference type="PANTHER" id="PTHR22930">
    <property type="match status" value="1"/>
</dbReference>
<dbReference type="GO" id="GO:0016787">
    <property type="term" value="F:hydrolase activity"/>
    <property type="evidence" value="ECO:0007669"/>
    <property type="project" value="UniProtKB-KW"/>
</dbReference>
<gene>
    <name evidence="10" type="ORF">CBR_g11227</name>
</gene>
<reference evidence="10 11" key="1">
    <citation type="journal article" date="2018" name="Cell">
        <title>The Chara Genome: Secondary Complexity and Implications for Plant Terrestrialization.</title>
        <authorList>
            <person name="Nishiyama T."/>
            <person name="Sakayama H."/>
            <person name="Vries J.D."/>
            <person name="Buschmann H."/>
            <person name="Saint-Marcoux D."/>
            <person name="Ullrich K.K."/>
            <person name="Haas F.B."/>
            <person name="Vanderstraeten L."/>
            <person name="Becker D."/>
            <person name="Lang D."/>
            <person name="Vosolsobe S."/>
            <person name="Rombauts S."/>
            <person name="Wilhelmsson P.K.I."/>
            <person name="Janitza P."/>
            <person name="Kern R."/>
            <person name="Heyl A."/>
            <person name="Rumpler F."/>
            <person name="Villalobos L.I.A.C."/>
            <person name="Clay J.M."/>
            <person name="Skokan R."/>
            <person name="Toyoda A."/>
            <person name="Suzuki Y."/>
            <person name="Kagoshima H."/>
            <person name="Schijlen E."/>
            <person name="Tajeshwar N."/>
            <person name="Catarino B."/>
            <person name="Hetherington A.J."/>
            <person name="Saltykova A."/>
            <person name="Bonnot C."/>
            <person name="Breuninger H."/>
            <person name="Symeonidi A."/>
            <person name="Radhakrishnan G.V."/>
            <person name="Van Nieuwerburgh F."/>
            <person name="Deforce D."/>
            <person name="Chang C."/>
            <person name="Karol K.G."/>
            <person name="Hedrich R."/>
            <person name="Ulvskov P."/>
            <person name="Glockner G."/>
            <person name="Delwiche C.F."/>
            <person name="Petrasek J."/>
            <person name="Van de Peer Y."/>
            <person name="Friml J."/>
            <person name="Beilby M."/>
            <person name="Dolan L."/>
            <person name="Kohara Y."/>
            <person name="Sugano S."/>
            <person name="Fujiyama A."/>
            <person name="Delaux P.-M."/>
            <person name="Quint M."/>
            <person name="TheiBen G."/>
            <person name="Hagemann M."/>
            <person name="Harholt J."/>
            <person name="Dunand C."/>
            <person name="Zachgo S."/>
            <person name="Langdale J."/>
            <person name="Maumus F."/>
            <person name="Straeten D.V.D."/>
            <person name="Gould S.B."/>
            <person name="Rensing S.A."/>
        </authorList>
    </citation>
    <scope>NUCLEOTIDE SEQUENCE [LARGE SCALE GENOMIC DNA]</scope>
    <source>
        <strain evidence="10 11">S276</strain>
    </source>
</reference>
<name>A0A388KQH5_CHABU</name>
<keyword evidence="4" id="KW-0540">Nuclease</keyword>
<evidence type="ECO:0000256" key="2">
    <source>
        <dbReference type="ARBA" id="ARBA00004123"/>
    </source>
</evidence>
<feature type="domain" description="DDE Tnp4" evidence="9">
    <location>
        <begin position="77"/>
        <end position="248"/>
    </location>
</feature>
<feature type="compositionally biased region" description="Acidic residues" evidence="8">
    <location>
        <begin position="24"/>
        <end position="41"/>
    </location>
</feature>
<dbReference type="InterPro" id="IPR045249">
    <property type="entry name" value="HARBI1-like"/>
</dbReference>
<evidence type="ECO:0000313" key="10">
    <source>
        <dbReference type="EMBL" id="GBG72299.1"/>
    </source>
</evidence>
<dbReference type="EMBL" id="BFEA01000162">
    <property type="protein sequence ID" value="GBG72299.1"/>
    <property type="molecule type" value="Genomic_DNA"/>
</dbReference>
<feature type="region of interest" description="Disordered" evidence="8">
    <location>
        <begin position="1"/>
        <end position="43"/>
    </location>
</feature>
<evidence type="ECO:0000256" key="1">
    <source>
        <dbReference type="ARBA" id="ARBA00001968"/>
    </source>
</evidence>